<dbReference type="Proteomes" id="UP000018948">
    <property type="component" value="Unassembled WGS sequence"/>
</dbReference>
<protein>
    <submittedName>
        <fullName evidence="1">Uncharacterized protein</fullName>
    </submittedName>
</protein>
<evidence type="ECO:0000313" key="1">
    <source>
        <dbReference type="EMBL" id="ETP32976.1"/>
    </source>
</evidence>
<dbReference type="AlphaFoldDB" id="W2YDB0"/>
<name>W2YDB0_PHYNI</name>
<evidence type="ECO:0000313" key="2">
    <source>
        <dbReference type="Proteomes" id="UP000018948"/>
    </source>
</evidence>
<reference evidence="1 2" key="1">
    <citation type="submission" date="2013-11" db="EMBL/GenBank/DDBJ databases">
        <title>The Genome Sequence of Phytophthora parasitica P10297.</title>
        <authorList>
            <consortium name="The Broad Institute Genomics Platform"/>
            <person name="Russ C."/>
            <person name="Tyler B."/>
            <person name="Panabieres F."/>
            <person name="Shan W."/>
            <person name="Tripathy S."/>
            <person name="Grunwald N."/>
            <person name="Machado M."/>
            <person name="Johnson C.S."/>
            <person name="Walker B."/>
            <person name="Young S.K."/>
            <person name="Zeng Q."/>
            <person name="Gargeya S."/>
            <person name="Fitzgerald M."/>
            <person name="Haas B."/>
            <person name="Abouelleil A."/>
            <person name="Allen A.W."/>
            <person name="Alvarado L."/>
            <person name="Arachchi H.M."/>
            <person name="Berlin A.M."/>
            <person name="Chapman S.B."/>
            <person name="Gainer-Dewar J."/>
            <person name="Goldberg J."/>
            <person name="Griggs A."/>
            <person name="Gujja S."/>
            <person name="Hansen M."/>
            <person name="Howarth C."/>
            <person name="Imamovic A."/>
            <person name="Ireland A."/>
            <person name="Larimer J."/>
            <person name="McCowan C."/>
            <person name="Murphy C."/>
            <person name="Pearson M."/>
            <person name="Poon T.W."/>
            <person name="Priest M."/>
            <person name="Roberts A."/>
            <person name="Saif S."/>
            <person name="Shea T."/>
            <person name="Sisk P."/>
            <person name="Sykes S."/>
            <person name="Wortman J."/>
            <person name="Nusbaum C."/>
            <person name="Birren B."/>
        </authorList>
    </citation>
    <scope>NUCLEOTIDE SEQUENCE [LARGE SCALE GENOMIC DNA]</scope>
    <source>
        <strain evidence="1 2">P10297</strain>
    </source>
</reference>
<sequence length="112" mass="11738">MVNSSGGSSPRAPAQGYASAQADVGADILGVAGNEGGLRLYATSKPPKYDDEGGMDLYEALLKSYLMQRKCWGVVDGSETRGRAGDDARRVGVIDAATFDVKNAVARDAILR</sequence>
<feature type="non-terminal residue" evidence="1">
    <location>
        <position position="112"/>
    </location>
</feature>
<accession>W2YDB0</accession>
<organism evidence="1 2">
    <name type="scientific">Phytophthora nicotianae P10297</name>
    <dbReference type="NCBI Taxonomy" id="1317064"/>
    <lineage>
        <taxon>Eukaryota</taxon>
        <taxon>Sar</taxon>
        <taxon>Stramenopiles</taxon>
        <taxon>Oomycota</taxon>
        <taxon>Peronosporomycetes</taxon>
        <taxon>Peronosporales</taxon>
        <taxon>Peronosporaceae</taxon>
        <taxon>Phytophthora</taxon>
    </lineage>
</organism>
<comment type="caution">
    <text evidence="1">The sequence shown here is derived from an EMBL/GenBank/DDBJ whole genome shotgun (WGS) entry which is preliminary data.</text>
</comment>
<dbReference type="EMBL" id="ANIY01003897">
    <property type="protein sequence ID" value="ETP32976.1"/>
    <property type="molecule type" value="Genomic_DNA"/>
</dbReference>
<gene>
    <name evidence="1" type="ORF">F442_18427</name>
</gene>
<proteinExistence type="predicted"/>